<sequence length="972" mass="108872">MPRLASRTAPRASAFLRPSVILAQQSLRTTATAPSKMSATGTSSGHPIATLDTSIVPRLPASSPTLFEAKKIKNLSFETIAKALGREEVAVAALFYGQAKASPEDIKNLAQVLELDESLLESQLSGYPDRGRQMEMPPKEPLVYRLFEIIQNYGYAYKAVLNEKFGDGIMSAISFSTKIEKETDEKGDWAVITLRGKCTLRQGDFTDCPAVKMGCSTSKTAARNSTNSTTPLNIEVRSPAQANFPRSPGVHDLNTFDPQQDRHEANEIVVTSFAGDDPESGITHPKPARPLKRRYSELLDPKQLEDKTIRSPSGNLLSRSTYNLRDDRPLSVRERQEIIRLKLMQEKKAAEVVEVNEVKRNSVKLPDKRGLGEKNEKRGGCLESGSLALLWRHSYLPNRPSAPTIAPTYLWSSKIYRPTTHHQRSILPLLNNNGMISLQSPPLSVMAAQLTPRKGIECSYDDCFHSFDTDAEMVAHLKDPQNHPFYCGKNPGFERIQRGFKKCDFHGKTWDELVAHKVESMLPWLVGDRRNEKPKKLNHIVCEFCGVDFESLSGRDMHRKKMHQAEHHIACKGSLLVRDFEGNTVHEECGSLFGRASQLISHIEGGFCVYIKPMTLRQEREHKHMVKLILDDPEGFKENMITMPYTPLEPPATDSDEMSGGVTVDLLSQSDITQYNGQSPLNPETASSVQDSSGVEWPSLPGPDYGQLKQSMKRFSISPVGSAAPPFGHEESDNDDTISLSSNAATMNSDDEDGPVTPTKPWSTKEEVHKLFEHNKPKVKAITNWTGVNAAHQRSKEEDQGSNIFDTHFWDPHHTDFKPEFFYRPVEDEEQHVHPYQCPFESCKRRFDTPQKIGDHMRESHAAQRNLCPVCCKDFFRLSLLVAHFEASSAGAKCDVARRPGYSVMLFEITGGLIKAEKALEEPIWDHKLASGEPIRPAQEAEVQDKQWVGSGVGVKDYNYRIYPPAAPVRKY</sequence>
<feature type="region of interest" description="Disordered" evidence="4">
    <location>
        <begin position="719"/>
        <end position="762"/>
    </location>
</feature>
<dbReference type="PRINTS" id="PR01693">
    <property type="entry name" value="CYANASE"/>
</dbReference>
<dbReference type="EMBL" id="QZBZ01000046">
    <property type="protein sequence ID" value="TIA39426.1"/>
    <property type="molecule type" value="Genomic_DNA"/>
</dbReference>
<dbReference type="PROSITE" id="PS50157">
    <property type="entry name" value="ZINC_FINGER_C2H2_2"/>
    <property type="match status" value="2"/>
</dbReference>
<evidence type="ECO:0000256" key="4">
    <source>
        <dbReference type="SAM" id="MobiDB-lite"/>
    </source>
</evidence>
<organism evidence="6 7">
    <name type="scientific">Aureobasidium pullulans</name>
    <name type="common">Black yeast</name>
    <name type="synonym">Pullularia pullulans</name>
    <dbReference type="NCBI Taxonomy" id="5580"/>
    <lineage>
        <taxon>Eukaryota</taxon>
        <taxon>Fungi</taxon>
        <taxon>Dikarya</taxon>
        <taxon>Ascomycota</taxon>
        <taxon>Pezizomycotina</taxon>
        <taxon>Dothideomycetes</taxon>
        <taxon>Dothideomycetidae</taxon>
        <taxon>Dothideales</taxon>
        <taxon>Saccotheciaceae</taxon>
        <taxon>Aureobasidium</taxon>
    </lineage>
</organism>
<dbReference type="Pfam" id="PF02560">
    <property type="entry name" value="Cyanate_lyase"/>
    <property type="match status" value="1"/>
</dbReference>
<feature type="compositionally biased region" description="Polar residues" evidence="4">
    <location>
        <begin position="737"/>
        <end position="748"/>
    </location>
</feature>
<dbReference type="InterPro" id="IPR013087">
    <property type="entry name" value="Znf_C2H2_type"/>
</dbReference>
<dbReference type="Proteomes" id="UP000308724">
    <property type="component" value="Unassembled WGS sequence"/>
</dbReference>
<dbReference type="PROSITE" id="PS00028">
    <property type="entry name" value="ZINC_FINGER_C2H2_1"/>
    <property type="match status" value="2"/>
</dbReference>
<gene>
    <name evidence="6" type="ORF">D6C78_03280</name>
</gene>
<dbReference type="SUPFAM" id="SSF47413">
    <property type="entry name" value="lambda repressor-like DNA-binding domains"/>
    <property type="match status" value="1"/>
</dbReference>
<comment type="caution">
    <text evidence="6">The sequence shown here is derived from an EMBL/GenBank/DDBJ whole genome shotgun (WGS) entry which is preliminary data.</text>
</comment>
<dbReference type="NCBIfam" id="TIGR00673">
    <property type="entry name" value="cynS"/>
    <property type="match status" value="1"/>
</dbReference>
<feature type="region of interest" description="Disordered" evidence="4">
    <location>
        <begin position="673"/>
        <end position="707"/>
    </location>
</feature>
<keyword evidence="3" id="KW-0479">Metal-binding</keyword>
<dbReference type="GO" id="GO:0003677">
    <property type="term" value="F:DNA binding"/>
    <property type="evidence" value="ECO:0007669"/>
    <property type="project" value="InterPro"/>
</dbReference>
<protein>
    <recommendedName>
        <fullName evidence="5">C2H2-type domain-containing protein</fullName>
    </recommendedName>
</protein>
<evidence type="ECO:0000313" key="6">
    <source>
        <dbReference type="EMBL" id="TIA39426.1"/>
    </source>
</evidence>
<dbReference type="Gene3D" id="3.30.1160.10">
    <property type="entry name" value="Cyanate lyase, C-terminal domain"/>
    <property type="match status" value="1"/>
</dbReference>
<name>A0A4T0BWS8_AURPU</name>
<evidence type="ECO:0000256" key="1">
    <source>
        <dbReference type="ARBA" id="ARBA00003561"/>
    </source>
</evidence>
<dbReference type="SMART" id="SM00355">
    <property type="entry name" value="ZnF_C2H2"/>
    <property type="match status" value="3"/>
</dbReference>
<dbReference type="CDD" id="cd00559">
    <property type="entry name" value="Cyanase_C"/>
    <property type="match status" value="1"/>
</dbReference>
<feature type="domain" description="C2H2-type" evidence="5">
    <location>
        <begin position="836"/>
        <end position="866"/>
    </location>
</feature>
<feature type="compositionally biased region" description="Polar residues" evidence="4">
    <location>
        <begin position="673"/>
        <end position="693"/>
    </location>
</feature>
<dbReference type="InterPro" id="IPR010982">
    <property type="entry name" value="Lambda_DNA-bd_dom_sf"/>
</dbReference>
<dbReference type="InterPro" id="IPR003712">
    <property type="entry name" value="Cyanate_lyase_C"/>
</dbReference>
<accession>A0A4T0BWS8</accession>
<feature type="domain" description="C2H2-type" evidence="5">
    <location>
        <begin position="540"/>
        <end position="568"/>
    </location>
</feature>
<dbReference type="SUPFAM" id="SSF55234">
    <property type="entry name" value="Cyanase C-terminal domain"/>
    <property type="match status" value="1"/>
</dbReference>
<keyword evidence="3" id="KW-0862">Zinc</keyword>
<dbReference type="InterPro" id="IPR036581">
    <property type="entry name" value="Cyanate_lyase_C_sf"/>
</dbReference>
<dbReference type="Gene3D" id="3.30.160.60">
    <property type="entry name" value="Classic Zinc Finger"/>
    <property type="match status" value="1"/>
</dbReference>
<comment type="function">
    <text evidence="1">Catalyzes the reaction of cyanate with bicarbonate to produce ammonia and carbon dioxide.</text>
</comment>
<dbReference type="GO" id="GO:0008824">
    <property type="term" value="F:cyanate hydratase activity"/>
    <property type="evidence" value="ECO:0007669"/>
    <property type="project" value="InterPro"/>
</dbReference>
<dbReference type="InterPro" id="IPR008076">
    <property type="entry name" value="Cyanase"/>
</dbReference>
<keyword evidence="2" id="KW-0456">Lyase</keyword>
<dbReference type="GO" id="GO:0008270">
    <property type="term" value="F:zinc ion binding"/>
    <property type="evidence" value="ECO:0007669"/>
    <property type="project" value="UniProtKB-KW"/>
</dbReference>
<dbReference type="PANTHER" id="PTHR34186:SF2">
    <property type="entry name" value="CYANATE HYDRATASE"/>
    <property type="match status" value="1"/>
</dbReference>
<reference evidence="6 7" key="1">
    <citation type="submission" date="2018-10" db="EMBL/GenBank/DDBJ databases">
        <title>Fifty Aureobasidium pullulans genomes reveal a recombining polyextremotolerant generalist.</title>
        <authorList>
            <person name="Gostincar C."/>
            <person name="Turk M."/>
            <person name="Zajc J."/>
            <person name="Gunde-Cimerman N."/>
        </authorList>
    </citation>
    <scope>NUCLEOTIDE SEQUENCE [LARGE SCALE GENOMIC DNA]</scope>
    <source>
        <strain evidence="6 7">EXF-1645</strain>
    </source>
</reference>
<keyword evidence="3" id="KW-0863">Zinc-finger</keyword>
<dbReference type="PANTHER" id="PTHR34186">
    <property type="entry name" value="CYANATE HYDRATASE"/>
    <property type="match status" value="1"/>
</dbReference>
<evidence type="ECO:0000256" key="3">
    <source>
        <dbReference type="PROSITE-ProRule" id="PRU00042"/>
    </source>
</evidence>
<dbReference type="AlphaFoldDB" id="A0A4T0BWS8"/>
<evidence type="ECO:0000313" key="7">
    <source>
        <dbReference type="Proteomes" id="UP000308724"/>
    </source>
</evidence>
<evidence type="ECO:0000256" key="2">
    <source>
        <dbReference type="ARBA" id="ARBA00023239"/>
    </source>
</evidence>
<dbReference type="SMART" id="SM01116">
    <property type="entry name" value="Cyanate_lyase"/>
    <property type="match status" value="1"/>
</dbReference>
<proteinExistence type="predicted"/>
<evidence type="ECO:0000259" key="5">
    <source>
        <dbReference type="PROSITE" id="PS50157"/>
    </source>
</evidence>
<dbReference type="Gene3D" id="1.10.260.40">
    <property type="entry name" value="lambda repressor-like DNA-binding domains"/>
    <property type="match status" value="1"/>
</dbReference>